<dbReference type="Gene3D" id="3.30.420.10">
    <property type="entry name" value="Ribonuclease H-like superfamily/Ribonuclease H"/>
    <property type="match status" value="1"/>
</dbReference>
<dbReference type="AlphaFoldDB" id="A0AAW2VBX8"/>
<proteinExistence type="predicted"/>
<reference evidence="1" key="2">
    <citation type="journal article" date="2024" name="Plant">
        <title>Genomic evolution and insights into agronomic trait innovations of Sesamum species.</title>
        <authorList>
            <person name="Miao H."/>
            <person name="Wang L."/>
            <person name="Qu L."/>
            <person name="Liu H."/>
            <person name="Sun Y."/>
            <person name="Le M."/>
            <person name="Wang Q."/>
            <person name="Wei S."/>
            <person name="Zheng Y."/>
            <person name="Lin W."/>
            <person name="Duan Y."/>
            <person name="Cao H."/>
            <person name="Xiong S."/>
            <person name="Wang X."/>
            <person name="Wei L."/>
            <person name="Li C."/>
            <person name="Ma Q."/>
            <person name="Ju M."/>
            <person name="Zhao R."/>
            <person name="Li G."/>
            <person name="Mu C."/>
            <person name="Tian Q."/>
            <person name="Mei H."/>
            <person name="Zhang T."/>
            <person name="Gao T."/>
            <person name="Zhang H."/>
        </authorList>
    </citation>
    <scope>NUCLEOTIDE SEQUENCE</scope>
    <source>
        <strain evidence="1">KEN1</strain>
    </source>
</reference>
<gene>
    <name evidence="1" type="ORF">Slati_2898700</name>
</gene>
<dbReference type="GO" id="GO:0003676">
    <property type="term" value="F:nucleic acid binding"/>
    <property type="evidence" value="ECO:0007669"/>
    <property type="project" value="InterPro"/>
</dbReference>
<dbReference type="InterPro" id="IPR012337">
    <property type="entry name" value="RNaseH-like_sf"/>
</dbReference>
<name>A0AAW2VBX8_9LAMI</name>
<comment type="caution">
    <text evidence="1">The sequence shown here is derived from an EMBL/GenBank/DDBJ whole genome shotgun (WGS) entry which is preliminary data.</text>
</comment>
<dbReference type="PANTHER" id="PTHR45835:SF99">
    <property type="entry name" value="CHROMO DOMAIN-CONTAINING PROTEIN-RELATED"/>
    <property type="match status" value="1"/>
</dbReference>
<dbReference type="InterPro" id="IPR036397">
    <property type="entry name" value="RNaseH_sf"/>
</dbReference>
<dbReference type="PANTHER" id="PTHR45835">
    <property type="entry name" value="YALI0A06105P"/>
    <property type="match status" value="1"/>
</dbReference>
<evidence type="ECO:0000313" key="1">
    <source>
        <dbReference type="EMBL" id="KAL0427239.1"/>
    </source>
</evidence>
<reference evidence="1" key="1">
    <citation type="submission" date="2020-06" db="EMBL/GenBank/DDBJ databases">
        <authorList>
            <person name="Li T."/>
            <person name="Hu X."/>
            <person name="Zhang T."/>
            <person name="Song X."/>
            <person name="Zhang H."/>
            <person name="Dai N."/>
            <person name="Sheng W."/>
            <person name="Hou X."/>
            <person name="Wei L."/>
        </authorList>
    </citation>
    <scope>NUCLEOTIDE SEQUENCE</scope>
    <source>
        <strain evidence="1">KEN1</strain>
        <tissue evidence="1">Leaf</tissue>
    </source>
</reference>
<organism evidence="1">
    <name type="scientific">Sesamum latifolium</name>
    <dbReference type="NCBI Taxonomy" id="2727402"/>
    <lineage>
        <taxon>Eukaryota</taxon>
        <taxon>Viridiplantae</taxon>
        <taxon>Streptophyta</taxon>
        <taxon>Embryophyta</taxon>
        <taxon>Tracheophyta</taxon>
        <taxon>Spermatophyta</taxon>
        <taxon>Magnoliopsida</taxon>
        <taxon>eudicotyledons</taxon>
        <taxon>Gunneridae</taxon>
        <taxon>Pentapetalae</taxon>
        <taxon>asterids</taxon>
        <taxon>lamiids</taxon>
        <taxon>Lamiales</taxon>
        <taxon>Pedaliaceae</taxon>
        <taxon>Sesamum</taxon>
    </lineage>
</organism>
<sequence length="145" mass="17200">MDGQTERTIQALEDMLWSCVLDFKGTWSEYLPFTEFAYSNNYHNSIGMAPYEALYGRKCRSPIYWEEVGEKQVTRPELVQVTIEKVDMVQRRLTETQDRQKSWANTERKPLEFHPREKVYLKVSSIREVMHFGVTRRLPVLYGTL</sequence>
<protein>
    <submittedName>
        <fullName evidence="1">Uncharacterized protein</fullName>
    </submittedName>
</protein>
<dbReference type="EMBL" id="JACGWN010000010">
    <property type="protein sequence ID" value="KAL0427239.1"/>
    <property type="molecule type" value="Genomic_DNA"/>
</dbReference>
<dbReference type="SUPFAM" id="SSF53098">
    <property type="entry name" value="Ribonuclease H-like"/>
    <property type="match status" value="1"/>
</dbReference>
<accession>A0AAW2VBX8</accession>